<dbReference type="InterPro" id="IPR012464">
    <property type="entry name" value="DUF1676"/>
</dbReference>
<feature type="transmembrane region" description="Helical" evidence="1">
    <location>
        <begin position="68"/>
        <end position="88"/>
    </location>
</feature>
<comment type="caution">
    <text evidence="2">The sequence shown here is derived from an EMBL/GenBank/DDBJ whole genome shotgun (WGS) entry which is preliminary data.</text>
</comment>
<reference evidence="2 3" key="1">
    <citation type="journal article" date="2024" name="BMC Genomics">
        <title>De novo assembly and annotation of Popillia japonica's genome with initial clues to its potential as an invasive pest.</title>
        <authorList>
            <person name="Cucini C."/>
            <person name="Boschi S."/>
            <person name="Funari R."/>
            <person name="Cardaioli E."/>
            <person name="Iannotti N."/>
            <person name="Marturano G."/>
            <person name="Paoli F."/>
            <person name="Bruttini M."/>
            <person name="Carapelli A."/>
            <person name="Frati F."/>
            <person name="Nardi F."/>
        </authorList>
    </citation>
    <scope>NUCLEOTIDE SEQUENCE [LARGE SCALE GENOMIC DNA]</scope>
    <source>
        <strain evidence="2">DMR45628</strain>
    </source>
</reference>
<evidence type="ECO:0000313" key="3">
    <source>
        <dbReference type="Proteomes" id="UP001458880"/>
    </source>
</evidence>
<proteinExistence type="predicted"/>
<sequence length="118" mass="12981">MLLSVLLSIENRCEGGEQISTWPGFWRILPTPLDTLSLETGTSLAAGYRSDVGEERGKFKVRRRFKKFLLPLLLAYKLKFFTLIPVMIGGLVLLTGATGLAGFFFALFAAVMGLKSGH</sequence>
<name>A0AAW1IST0_POPJA</name>
<dbReference type="EMBL" id="JASPKY010000576">
    <property type="protein sequence ID" value="KAK9692587.1"/>
    <property type="molecule type" value="Genomic_DNA"/>
</dbReference>
<protein>
    <submittedName>
        <fullName evidence="2">Uncharacterized protein</fullName>
    </submittedName>
</protein>
<feature type="transmembrane region" description="Helical" evidence="1">
    <location>
        <begin position="94"/>
        <end position="114"/>
    </location>
</feature>
<evidence type="ECO:0000313" key="2">
    <source>
        <dbReference type="EMBL" id="KAK9692587.1"/>
    </source>
</evidence>
<organism evidence="2 3">
    <name type="scientific">Popillia japonica</name>
    <name type="common">Japanese beetle</name>
    <dbReference type="NCBI Taxonomy" id="7064"/>
    <lineage>
        <taxon>Eukaryota</taxon>
        <taxon>Metazoa</taxon>
        <taxon>Ecdysozoa</taxon>
        <taxon>Arthropoda</taxon>
        <taxon>Hexapoda</taxon>
        <taxon>Insecta</taxon>
        <taxon>Pterygota</taxon>
        <taxon>Neoptera</taxon>
        <taxon>Endopterygota</taxon>
        <taxon>Coleoptera</taxon>
        <taxon>Polyphaga</taxon>
        <taxon>Scarabaeiformia</taxon>
        <taxon>Scarabaeidae</taxon>
        <taxon>Rutelinae</taxon>
        <taxon>Popillia</taxon>
    </lineage>
</organism>
<keyword evidence="1" id="KW-0812">Transmembrane</keyword>
<evidence type="ECO:0000256" key="1">
    <source>
        <dbReference type="SAM" id="Phobius"/>
    </source>
</evidence>
<keyword evidence="3" id="KW-1185">Reference proteome</keyword>
<dbReference type="Pfam" id="PF07898">
    <property type="entry name" value="DUF1676"/>
    <property type="match status" value="1"/>
</dbReference>
<gene>
    <name evidence="2" type="ORF">QE152_g35066</name>
</gene>
<dbReference type="AlphaFoldDB" id="A0AAW1IST0"/>
<dbReference type="Proteomes" id="UP001458880">
    <property type="component" value="Unassembled WGS sequence"/>
</dbReference>
<keyword evidence="1" id="KW-1133">Transmembrane helix</keyword>
<accession>A0AAW1IST0</accession>
<keyword evidence="1" id="KW-0472">Membrane</keyword>